<protein>
    <submittedName>
        <fullName evidence="2">Uncharacterized protein</fullName>
    </submittedName>
</protein>
<sequence length="26" mass="2793">MMACEGKPKSCGTREEAASLRPTAMH</sequence>
<feature type="compositionally biased region" description="Basic and acidic residues" evidence="1">
    <location>
        <begin position="1"/>
        <end position="18"/>
    </location>
</feature>
<organism evidence="2">
    <name type="scientific">Anguilla anguilla</name>
    <name type="common">European freshwater eel</name>
    <name type="synonym">Muraena anguilla</name>
    <dbReference type="NCBI Taxonomy" id="7936"/>
    <lineage>
        <taxon>Eukaryota</taxon>
        <taxon>Metazoa</taxon>
        <taxon>Chordata</taxon>
        <taxon>Craniata</taxon>
        <taxon>Vertebrata</taxon>
        <taxon>Euteleostomi</taxon>
        <taxon>Actinopterygii</taxon>
        <taxon>Neopterygii</taxon>
        <taxon>Teleostei</taxon>
        <taxon>Anguilliformes</taxon>
        <taxon>Anguillidae</taxon>
        <taxon>Anguilla</taxon>
    </lineage>
</organism>
<name>A0A0E9TV10_ANGAN</name>
<reference evidence="2" key="2">
    <citation type="journal article" date="2015" name="Fish Shellfish Immunol.">
        <title>Early steps in the European eel (Anguilla anguilla)-Vibrio vulnificus interaction in the gills: Role of the RtxA13 toxin.</title>
        <authorList>
            <person name="Callol A."/>
            <person name="Pajuelo D."/>
            <person name="Ebbesson L."/>
            <person name="Teles M."/>
            <person name="MacKenzie S."/>
            <person name="Amaro C."/>
        </authorList>
    </citation>
    <scope>NUCLEOTIDE SEQUENCE</scope>
</reference>
<dbReference type="AlphaFoldDB" id="A0A0E9TV10"/>
<proteinExistence type="predicted"/>
<accession>A0A0E9TV10</accession>
<reference evidence="2" key="1">
    <citation type="submission" date="2014-11" db="EMBL/GenBank/DDBJ databases">
        <authorList>
            <person name="Amaro Gonzalez C."/>
        </authorList>
    </citation>
    <scope>NUCLEOTIDE SEQUENCE</scope>
</reference>
<evidence type="ECO:0000256" key="1">
    <source>
        <dbReference type="SAM" id="MobiDB-lite"/>
    </source>
</evidence>
<feature type="region of interest" description="Disordered" evidence="1">
    <location>
        <begin position="1"/>
        <end position="26"/>
    </location>
</feature>
<dbReference type="EMBL" id="GBXM01051176">
    <property type="protein sequence ID" value="JAH57401.1"/>
    <property type="molecule type" value="Transcribed_RNA"/>
</dbReference>
<evidence type="ECO:0000313" key="2">
    <source>
        <dbReference type="EMBL" id="JAH57401.1"/>
    </source>
</evidence>